<organism evidence="1 2">
    <name type="scientific">Tagetes erecta</name>
    <name type="common">African marigold</name>
    <dbReference type="NCBI Taxonomy" id="13708"/>
    <lineage>
        <taxon>Eukaryota</taxon>
        <taxon>Viridiplantae</taxon>
        <taxon>Streptophyta</taxon>
        <taxon>Embryophyta</taxon>
        <taxon>Tracheophyta</taxon>
        <taxon>Spermatophyta</taxon>
        <taxon>Magnoliopsida</taxon>
        <taxon>eudicotyledons</taxon>
        <taxon>Gunneridae</taxon>
        <taxon>Pentapetalae</taxon>
        <taxon>asterids</taxon>
        <taxon>campanulids</taxon>
        <taxon>Asterales</taxon>
        <taxon>Asteraceae</taxon>
        <taxon>Asteroideae</taxon>
        <taxon>Heliantheae alliance</taxon>
        <taxon>Tageteae</taxon>
        <taxon>Tagetes</taxon>
    </lineage>
</organism>
<protein>
    <submittedName>
        <fullName evidence="1">Uncharacterized protein</fullName>
    </submittedName>
</protein>
<evidence type="ECO:0000313" key="2">
    <source>
        <dbReference type="Proteomes" id="UP001229421"/>
    </source>
</evidence>
<dbReference type="Proteomes" id="UP001229421">
    <property type="component" value="Unassembled WGS sequence"/>
</dbReference>
<reference evidence="1" key="1">
    <citation type="journal article" date="2023" name="bioRxiv">
        <title>Improved chromosome-level genome assembly for marigold (Tagetes erecta).</title>
        <authorList>
            <person name="Jiang F."/>
            <person name="Yuan L."/>
            <person name="Wang S."/>
            <person name="Wang H."/>
            <person name="Xu D."/>
            <person name="Wang A."/>
            <person name="Fan W."/>
        </authorList>
    </citation>
    <scope>NUCLEOTIDE SEQUENCE</scope>
    <source>
        <strain evidence="1">WSJ</strain>
        <tissue evidence="1">Leaf</tissue>
    </source>
</reference>
<dbReference type="AlphaFoldDB" id="A0AAD8KAR6"/>
<sequence length="96" mass="11275">MLLLTANEPYMTDSLSIKEHNSFAGYLNLTLSLTHRFEDILHRFLKYSFKSFCYIRKHHLFIKNISWCIMYASYEPGAQVARRQKGISIQEPTATK</sequence>
<name>A0AAD8KAR6_TARER</name>
<accession>A0AAD8KAR6</accession>
<dbReference type="EMBL" id="JAUHHV010000007">
    <property type="protein sequence ID" value="KAK1419379.1"/>
    <property type="molecule type" value="Genomic_DNA"/>
</dbReference>
<gene>
    <name evidence="1" type="ORF">QVD17_28546</name>
</gene>
<keyword evidence="2" id="KW-1185">Reference proteome</keyword>
<comment type="caution">
    <text evidence="1">The sequence shown here is derived from an EMBL/GenBank/DDBJ whole genome shotgun (WGS) entry which is preliminary data.</text>
</comment>
<proteinExistence type="predicted"/>
<evidence type="ECO:0000313" key="1">
    <source>
        <dbReference type="EMBL" id="KAK1419379.1"/>
    </source>
</evidence>